<dbReference type="GO" id="GO:0005576">
    <property type="term" value="C:extracellular region"/>
    <property type="evidence" value="ECO:0007669"/>
    <property type="project" value="InterPro"/>
</dbReference>
<dbReference type="Pfam" id="PF06766">
    <property type="entry name" value="Hydrophobin_2"/>
    <property type="match status" value="1"/>
</dbReference>
<comment type="caution">
    <text evidence="5">The sequence shown here is derived from an EMBL/GenBank/DDBJ whole genome shotgun (WGS) entry which is preliminary data.</text>
</comment>
<accession>A0A166V5F2</accession>
<evidence type="ECO:0000256" key="1">
    <source>
        <dbReference type="ARBA" id="ARBA00004196"/>
    </source>
</evidence>
<keyword evidence="4" id="KW-0732">Signal</keyword>
<dbReference type="InterPro" id="IPR010636">
    <property type="entry name" value="Class_II_hydrophobin"/>
</dbReference>
<dbReference type="CDD" id="cd23508">
    <property type="entry name" value="hydrophobin_II"/>
    <property type="match status" value="1"/>
</dbReference>
<comment type="subcellular location">
    <subcellularLocation>
        <location evidence="1">Cell envelope</location>
    </subcellularLocation>
</comment>
<dbReference type="SUPFAM" id="SSF101751">
    <property type="entry name" value="Hydrophobin II, HfbII"/>
    <property type="match status" value="1"/>
</dbReference>
<evidence type="ECO:0000256" key="3">
    <source>
        <dbReference type="ARBA" id="ARBA00023157"/>
    </source>
</evidence>
<gene>
    <name evidence="5" type="ORF">AAL_00749</name>
</gene>
<dbReference type="EMBL" id="AZGY01000001">
    <property type="protein sequence ID" value="OAA33284.1"/>
    <property type="molecule type" value="Genomic_DNA"/>
</dbReference>
<dbReference type="STRING" id="1081109.A0A166V5F2"/>
<evidence type="ECO:0000256" key="4">
    <source>
        <dbReference type="SAM" id="SignalP"/>
    </source>
</evidence>
<organism evidence="5 6">
    <name type="scientific">Moelleriella libera RCEF 2490</name>
    <dbReference type="NCBI Taxonomy" id="1081109"/>
    <lineage>
        <taxon>Eukaryota</taxon>
        <taxon>Fungi</taxon>
        <taxon>Dikarya</taxon>
        <taxon>Ascomycota</taxon>
        <taxon>Pezizomycotina</taxon>
        <taxon>Sordariomycetes</taxon>
        <taxon>Hypocreomycetidae</taxon>
        <taxon>Hypocreales</taxon>
        <taxon>Clavicipitaceae</taxon>
        <taxon>Moelleriella</taxon>
    </lineage>
</organism>
<dbReference type="AlphaFoldDB" id="A0A166V5F2"/>
<evidence type="ECO:0000256" key="2">
    <source>
        <dbReference type="ARBA" id="ARBA00009576"/>
    </source>
</evidence>
<feature type="chain" id="PRO_5007880974" evidence="4">
    <location>
        <begin position="24"/>
        <end position="92"/>
    </location>
</feature>
<dbReference type="PANTHER" id="PTHR42341">
    <property type="entry name" value="HYDROPHOBIN"/>
    <property type="match status" value="1"/>
</dbReference>
<sequence length="92" mass="9264">MKAFTAAITLMAGLAAALPSLQARDSTVCSGTLYSVPQCCRTNVLGVASLDCDTPASATDSDDFHSSCKGSGQAMCCTIPVAGEGLLCNDAI</sequence>
<protein>
    <submittedName>
        <fullName evidence="5">Hydrophobin 2</fullName>
    </submittedName>
</protein>
<evidence type="ECO:0000313" key="5">
    <source>
        <dbReference type="EMBL" id="OAA33284.1"/>
    </source>
</evidence>
<dbReference type="InterPro" id="IPR036686">
    <property type="entry name" value="Class_II_Hydrophobin_sf"/>
</dbReference>
<comment type="similarity">
    <text evidence="2">Belongs to the cerato-ulmin hydrophobin family.</text>
</comment>
<dbReference type="Proteomes" id="UP000078544">
    <property type="component" value="Unassembled WGS sequence"/>
</dbReference>
<dbReference type="PANTHER" id="PTHR42341:SF1">
    <property type="entry name" value="HYDROPHOBIN"/>
    <property type="match status" value="1"/>
</dbReference>
<keyword evidence="3" id="KW-1015">Disulfide bond</keyword>
<name>A0A166V5F2_9HYPO</name>
<dbReference type="Gene3D" id="3.20.120.10">
    <property type="entry name" value="Hydrophobin"/>
    <property type="match status" value="1"/>
</dbReference>
<dbReference type="OrthoDB" id="4500971at2759"/>
<evidence type="ECO:0000313" key="6">
    <source>
        <dbReference type="Proteomes" id="UP000078544"/>
    </source>
</evidence>
<proteinExistence type="inferred from homology"/>
<reference evidence="5 6" key="1">
    <citation type="journal article" date="2016" name="Genome Biol. Evol.">
        <title>Divergent and convergent evolution of fungal pathogenicity.</title>
        <authorList>
            <person name="Shang Y."/>
            <person name="Xiao G."/>
            <person name="Zheng P."/>
            <person name="Cen K."/>
            <person name="Zhan S."/>
            <person name="Wang C."/>
        </authorList>
    </citation>
    <scope>NUCLEOTIDE SEQUENCE [LARGE SCALE GENOMIC DNA]</scope>
    <source>
        <strain evidence="5 6">RCEF 2490</strain>
    </source>
</reference>
<feature type="signal peptide" evidence="4">
    <location>
        <begin position="1"/>
        <end position="23"/>
    </location>
</feature>
<keyword evidence="6" id="KW-1185">Reference proteome</keyword>